<dbReference type="InterPro" id="IPR015421">
    <property type="entry name" value="PyrdxlP-dep_Trfase_major"/>
</dbReference>
<reference evidence="3 4" key="1">
    <citation type="submission" date="2020-02" db="EMBL/GenBank/DDBJ databases">
        <title>Draft genome sequence of Haematococcus lacustris strain NIES-144.</title>
        <authorList>
            <person name="Morimoto D."/>
            <person name="Nakagawa S."/>
            <person name="Yoshida T."/>
            <person name="Sawayama S."/>
        </authorList>
    </citation>
    <scope>NUCLEOTIDE SEQUENCE [LARGE SCALE GENOMIC DNA]</scope>
    <source>
        <strain evidence="3 4">NIES-144</strain>
    </source>
</reference>
<evidence type="ECO:0000313" key="4">
    <source>
        <dbReference type="Proteomes" id="UP000485058"/>
    </source>
</evidence>
<dbReference type="SUPFAM" id="SSF53383">
    <property type="entry name" value="PLP-dependent transferases"/>
    <property type="match status" value="1"/>
</dbReference>
<comment type="caution">
    <text evidence="3">The sequence shown here is derived from an EMBL/GenBank/DDBJ whole genome shotgun (WGS) entry which is preliminary data.</text>
</comment>
<gene>
    <name evidence="3" type="ORF">HaLaN_31166</name>
</gene>
<feature type="non-terminal residue" evidence="3">
    <location>
        <position position="104"/>
    </location>
</feature>
<dbReference type="Gene3D" id="3.40.640.10">
    <property type="entry name" value="Type I PLP-dependent aspartate aminotransferase-like (Major domain)"/>
    <property type="match status" value="1"/>
</dbReference>
<dbReference type="AlphaFoldDB" id="A0A6A0AGF0"/>
<feature type="non-terminal residue" evidence="3">
    <location>
        <position position="1"/>
    </location>
</feature>
<dbReference type="EMBL" id="BLLF01006161">
    <property type="protein sequence ID" value="GFH32019.1"/>
    <property type="molecule type" value="Genomic_DNA"/>
</dbReference>
<evidence type="ECO:0000313" key="3">
    <source>
        <dbReference type="EMBL" id="GFH32019.1"/>
    </source>
</evidence>
<dbReference type="InterPro" id="IPR000192">
    <property type="entry name" value="Aminotrans_V_dom"/>
</dbReference>
<feature type="domain" description="Aminotransferase class V" evidence="2">
    <location>
        <begin position="30"/>
        <end position="104"/>
    </location>
</feature>
<organism evidence="3 4">
    <name type="scientific">Haematococcus lacustris</name>
    <name type="common">Green alga</name>
    <name type="synonym">Haematococcus pluvialis</name>
    <dbReference type="NCBI Taxonomy" id="44745"/>
    <lineage>
        <taxon>Eukaryota</taxon>
        <taxon>Viridiplantae</taxon>
        <taxon>Chlorophyta</taxon>
        <taxon>core chlorophytes</taxon>
        <taxon>Chlorophyceae</taxon>
        <taxon>CS clade</taxon>
        <taxon>Chlamydomonadales</taxon>
        <taxon>Haematococcaceae</taxon>
        <taxon>Haematococcus</taxon>
    </lineage>
</organism>
<dbReference type="PANTHER" id="PTHR43092:SF2">
    <property type="entry name" value="HERCYNYLCYSTEINE SULFOXIDE LYASE"/>
    <property type="match status" value="1"/>
</dbReference>
<keyword evidence="1" id="KW-0663">Pyridoxal phosphate</keyword>
<evidence type="ECO:0000259" key="2">
    <source>
        <dbReference type="Pfam" id="PF00266"/>
    </source>
</evidence>
<evidence type="ECO:0000256" key="1">
    <source>
        <dbReference type="ARBA" id="ARBA00022898"/>
    </source>
</evidence>
<protein>
    <submittedName>
        <fullName evidence="3">Aminotran_5 domain-containing protein</fullName>
    </submittedName>
</protein>
<dbReference type="PANTHER" id="PTHR43092">
    <property type="entry name" value="L-CYSTEINE DESULFHYDRASE"/>
    <property type="match status" value="1"/>
</dbReference>
<proteinExistence type="predicted"/>
<sequence>MGAAACSQAQMVFGNICFPVSSPQDIVAAVASQMPAHTRLAVFDSITSNTALVLPIRELVALCRSRGIQVLVDAAHSLMQQEVDLAALDADFYVANCHKWLAGP</sequence>
<keyword evidence="4" id="KW-1185">Reference proteome</keyword>
<dbReference type="Proteomes" id="UP000485058">
    <property type="component" value="Unassembled WGS sequence"/>
</dbReference>
<dbReference type="InterPro" id="IPR015424">
    <property type="entry name" value="PyrdxlP-dep_Trfase"/>
</dbReference>
<accession>A0A6A0AGF0</accession>
<dbReference type="Pfam" id="PF00266">
    <property type="entry name" value="Aminotran_5"/>
    <property type="match status" value="1"/>
</dbReference>
<name>A0A6A0AGF0_HAELA</name>